<evidence type="ECO:0000259" key="1">
    <source>
        <dbReference type="Pfam" id="PF12770"/>
    </source>
</evidence>
<reference evidence="2 3" key="1">
    <citation type="submission" date="2024-01" db="EMBL/GenBank/DDBJ databases">
        <title>Genome mining of biosynthetic gene clusters to explore secondary metabolites of Streptomyces sp.</title>
        <authorList>
            <person name="Baig A."/>
            <person name="Ajitkumar Shintre N."/>
            <person name="Kumar H."/>
            <person name="Anbarasu A."/>
            <person name="Ramaiah S."/>
        </authorList>
    </citation>
    <scope>NUCLEOTIDE SEQUENCE [LARGE SCALE GENOMIC DNA]</scope>
    <source>
        <strain evidence="2 3">A57</strain>
    </source>
</reference>
<feature type="domain" description="CHAT" evidence="1">
    <location>
        <begin position="94"/>
        <end position="362"/>
    </location>
</feature>
<dbReference type="Proteomes" id="UP001585080">
    <property type="component" value="Unassembled WGS sequence"/>
</dbReference>
<dbReference type="Pfam" id="PF12770">
    <property type="entry name" value="CHAT"/>
    <property type="match status" value="1"/>
</dbReference>
<name>A0ABV5EHF6_9ACTN</name>
<dbReference type="EMBL" id="JAYMRP010000029">
    <property type="protein sequence ID" value="MFB8776292.1"/>
    <property type="molecule type" value="Genomic_DNA"/>
</dbReference>
<evidence type="ECO:0000313" key="2">
    <source>
        <dbReference type="EMBL" id="MFB8776292.1"/>
    </source>
</evidence>
<accession>A0ABV5EHF6</accession>
<sequence length="898" mass="96610">MDDGDVDFVVRISVDQHSAPLSDSPNELWCEVSAIDDAGCVVRAQQPAVINPVKLSSDMRKGLAANDPQVRKVGNALLPSDVLGAYHLAVDRAQQRGVRLRVCVVIYDERLGVVPWELASVPERYDGATHAPQFLVRHRGVSVVRSIEGIASPLAAHPLDLRGTLLVGTALTVHGRFQTPDGMTCEVSPLKGGAASAAETRTAAAQLGDQGSRDVRILAEPLTRAALREALREPVWGVFFAGHGHRDGIALAVADGEPELMPGPELASLLVNAGVSVVVLAACSTASPISGGPDLADAGSAAWSPHLAEQLVRAGVPYVLGMDGLIGDQHAVRLTEQFFETLTWSGSVDQATHEARLTMTHDWWQPVVYTCQGAPRQLTVPAPMSAPPETLRACHVPPDWRADQPWALPGDSRPARLDILWCLDRGPLRGVLVDVGDAADADSGHLAAQLNDVEAGPLRLLTTYGGPLRRRHWFGVRESWHEPHRDPGEFAHLLVRPRFLRHALAEDPQGSRIGLVLPVSHRQPDEAVRYAQDIARCYPGAALIIQVCASRMPSAVRTVTEIAAGLYQGRPDGSDLGVSILMRGRPSLIARARPAPEPPTATRTVEELAFALAPGRRPARAESGEDELAEQARQFIQVWQKTDAESRPRTTQDIWQKERDSLLALVDSKEVESSLLGAILIEHARSRPDPARSASLLLVSEDDADLDAWLDAAEAVKRPVVPAALPSAAWQAVLLAELRRAGTPQRVRAVERKWLGLIPPVAEAVLGHLASPGRGNGTPAARSAADLAFLESVTDPAVAEVALRAGIGAGLSVADLCPNDGDPLPAAWALLSRGTLDAPTAHRLSRWRPALRRVLGYTLDPVETDPQTRDRVAVLHQSLRPWQWPPPRPFSSRSPAPT</sequence>
<proteinExistence type="predicted"/>
<protein>
    <submittedName>
        <fullName evidence="2">CHAT domain-containing protein</fullName>
    </submittedName>
</protein>
<comment type="caution">
    <text evidence="2">The sequence shown here is derived from an EMBL/GenBank/DDBJ whole genome shotgun (WGS) entry which is preliminary data.</text>
</comment>
<dbReference type="RefSeq" id="WP_376734842.1">
    <property type="nucleotide sequence ID" value="NZ_JAYMRP010000029.1"/>
</dbReference>
<gene>
    <name evidence="2" type="ORF">VSS16_26725</name>
</gene>
<keyword evidence="3" id="KW-1185">Reference proteome</keyword>
<evidence type="ECO:0000313" key="3">
    <source>
        <dbReference type="Proteomes" id="UP001585080"/>
    </source>
</evidence>
<organism evidence="2 3">
    <name type="scientific">Streptomyces broussonetiae</name>
    <dbReference type="NCBI Taxonomy" id="2686304"/>
    <lineage>
        <taxon>Bacteria</taxon>
        <taxon>Bacillati</taxon>
        <taxon>Actinomycetota</taxon>
        <taxon>Actinomycetes</taxon>
        <taxon>Kitasatosporales</taxon>
        <taxon>Streptomycetaceae</taxon>
        <taxon>Streptomyces</taxon>
    </lineage>
</organism>
<dbReference type="InterPro" id="IPR024983">
    <property type="entry name" value="CHAT_dom"/>
</dbReference>